<protein>
    <submittedName>
        <fullName evidence="7">FAD-dependent pyridine nucleotide-disulfide oxidoreductase</fullName>
    </submittedName>
</protein>
<keyword evidence="5" id="KW-0560">Oxidoreductase</keyword>
<sequence length="436" mass="47306">MAERRKRIVVVGGGAAGLGLCRSLSKRFRGTHEVTLVDRNRSHVWKPLLHEIAAGALDPNLEEIGYGGHAARWGYRFFQGALERIDREKRVVVTEPLLDEDGDVLLDRHELPYDWLVLAFGGVSNDLGIPGVNEHALFLEHRVQADRFRQKLLNACLRVNAARVAGQGDATLPIVIVGGGATGVELSAELVHAARSLRSYGLEGFEAEAMRITLLEAGPRLLPALGEDVVEKVTAELRDIGVDVRTDTKVTEVRSDGVTTGDGEEIPAKLILWATGVRGDPGVESMSDLELSKLDRIVVHPTLQSVTDDRILAIGDCAHCELPGRDGPVPPRAQAANQMADHVPDVIAAVEAGRTPPNFVYRDYGALVSLSHFDAVGTLMGNIAGGRVAIEGWLARMAYNSLYRLHILSVHGKIRGTAQLIANRIGRAARPRMKLH</sequence>
<evidence type="ECO:0000256" key="2">
    <source>
        <dbReference type="ARBA" id="ARBA00005272"/>
    </source>
</evidence>
<organism evidence="7 8">
    <name type="scientific">Roseivivax halodurans JCM 10272</name>
    <dbReference type="NCBI Taxonomy" id="1449350"/>
    <lineage>
        <taxon>Bacteria</taxon>
        <taxon>Pseudomonadati</taxon>
        <taxon>Pseudomonadota</taxon>
        <taxon>Alphaproteobacteria</taxon>
        <taxon>Rhodobacterales</taxon>
        <taxon>Roseobacteraceae</taxon>
        <taxon>Roseivivax</taxon>
    </lineage>
</organism>
<dbReference type="InterPro" id="IPR023753">
    <property type="entry name" value="FAD/NAD-binding_dom"/>
</dbReference>
<dbReference type="GO" id="GO:0003955">
    <property type="term" value="F:NAD(P)H dehydrogenase (quinone) activity"/>
    <property type="evidence" value="ECO:0007669"/>
    <property type="project" value="TreeGrafter"/>
</dbReference>
<evidence type="ECO:0000256" key="4">
    <source>
        <dbReference type="ARBA" id="ARBA00022827"/>
    </source>
</evidence>
<keyword evidence="4" id="KW-0274">FAD</keyword>
<dbReference type="Gene3D" id="3.50.50.100">
    <property type="match status" value="1"/>
</dbReference>
<comment type="similarity">
    <text evidence="2">Belongs to the NADH dehydrogenase family.</text>
</comment>
<dbReference type="PRINTS" id="PR00411">
    <property type="entry name" value="PNDRDTASEI"/>
</dbReference>
<name>X7ELZ8_9RHOB</name>
<evidence type="ECO:0000259" key="6">
    <source>
        <dbReference type="Pfam" id="PF07992"/>
    </source>
</evidence>
<dbReference type="STRING" id="1449350.OCH239_08620"/>
<comment type="caution">
    <text evidence="7">The sequence shown here is derived from an EMBL/GenBank/DDBJ whole genome shotgun (WGS) entry which is preliminary data.</text>
</comment>
<proteinExistence type="inferred from homology"/>
<dbReference type="PRINTS" id="PR00368">
    <property type="entry name" value="FADPNR"/>
</dbReference>
<dbReference type="SUPFAM" id="SSF51905">
    <property type="entry name" value="FAD/NAD(P)-binding domain"/>
    <property type="match status" value="1"/>
</dbReference>
<dbReference type="InterPro" id="IPR051169">
    <property type="entry name" value="NADH-Q_oxidoreductase"/>
</dbReference>
<keyword evidence="3" id="KW-0285">Flavoprotein</keyword>
<dbReference type="PANTHER" id="PTHR42913">
    <property type="entry name" value="APOPTOSIS-INDUCING FACTOR 1"/>
    <property type="match status" value="1"/>
</dbReference>
<keyword evidence="8" id="KW-1185">Reference proteome</keyword>
<evidence type="ECO:0000256" key="5">
    <source>
        <dbReference type="ARBA" id="ARBA00023002"/>
    </source>
</evidence>
<evidence type="ECO:0000256" key="3">
    <source>
        <dbReference type="ARBA" id="ARBA00022630"/>
    </source>
</evidence>
<dbReference type="OrthoDB" id="9781621at2"/>
<evidence type="ECO:0000313" key="7">
    <source>
        <dbReference type="EMBL" id="ETX16211.1"/>
    </source>
</evidence>
<reference evidence="7 8" key="1">
    <citation type="submission" date="2014-01" db="EMBL/GenBank/DDBJ databases">
        <title>Roseivivax halodurans JCM 10272 Genome Sequencing.</title>
        <authorList>
            <person name="Lai Q."/>
            <person name="Li G."/>
            <person name="Shao Z."/>
        </authorList>
    </citation>
    <scope>NUCLEOTIDE SEQUENCE [LARGE SCALE GENOMIC DNA]</scope>
    <source>
        <strain evidence="7 8">JCM 10272</strain>
    </source>
</reference>
<gene>
    <name evidence="7" type="ORF">OCH239_08620</name>
</gene>
<dbReference type="PATRIC" id="fig|1449350.3.peg.771"/>
<comment type="cofactor">
    <cofactor evidence="1">
        <name>FAD</name>
        <dbReference type="ChEBI" id="CHEBI:57692"/>
    </cofactor>
</comment>
<accession>X7ELZ8</accession>
<dbReference type="GO" id="GO:0019646">
    <property type="term" value="P:aerobic electron transport chain"/>
    <property type="evidence" value="ECO:0007669"/>
    <property type="project" value="TreeGrafter"/>
</dbReference>
<dbReference type="EMBL" id="JALZ01000002">
    <property type="protein sequence ID" value="ETX16211.1"/>
    <property type="molecule type" value="Genomic_DNA"/>
</dbReference>
<dbReference type="InterPro" id="IPR036188">
    <property type="entry name" value="FAD/NAD-bd_sf"/>
</dbReference>
<evidence type="ECO:0000313" key="8">
    <source>
        <dbReference type="Proteomes" id="UP000022447"/>
    </source>
</evidence>
<dbReference type="AlphaFoldDB" id="X7ELZ8"/>
<evidence type="ECO:0000256" key="1">
    <source>
        <dbReference type="ARBA" id="ARBA00001974"/>
    </source>
</evidence>
<dbReference type="Pfam" id="PF07992">
    <property type="entry name" value="Pyr_redox_2"/>
    <property type="match status" value="1"/>
</dbReference>
<dbReference type="RefSeq" id="WP_037258849.1">
    <property type="nucleotide sequence ID" value="NZ_JALZ01000002.1"/>
</dbReference>
<dbReference type="Proteomes" id="UP000022447">
    <property type="component" value="Unassembled WGS sequence"/>
</dbReference>
<dbReference type="PANTHER" id="PTHR42913:SF3">
    <property type="entry name" value="64 KDA MITOCHONDRIAL NADH DEHYDROGENASE (EUROFUNG)"/>
    <property type="match status" value="1"/>
</dbReference>
<dbReference type="eggNOG" id="COG1252">
    <property type="taxonomic scope" value="Bacteria"/>
</dbReference>
<feature type="domain" description="FAD/NAD(P)-binding" evidence="6">
    <location>
        <begin position="7"/>
        <end position="340"/>
    </location>
</feature>